<feature type="region of interest" description="Disordered" evidence="1">
    <location>
        <begin position="107"/>
        <end position="145"/>
    </location>
</feature>
<dbReference type="AlphaFoldDB" id="A0A165EEZ5"/>
<organism evidence="3 4">
    <name type="scientific">Laetiporus sulphureus 93-53</name>
    <dbReference type="NCBI Taxonomy" id="1314785"/>
    <lineage>
        <taxon>Eukaryota</taxon>
        <taxon>Fungi</taxon>
        <taxon>Dikarya</taxon>
        <taxon>Basidiomycota</taxon>
        <taxon>Agaricomycotina</taxon>
        <taxon>Agaricomycetes</taxon>
        <taxon>Polyporales</taxon>
        <taxon>Laetiporus</taxon>
    </lineage>
</organism>
<sequence length="145" mass="16036">MYLPDYPFPRRSLCPPDAPECGPGPTIGIAADPDKFPPTTGTPISPGPAIQSANAARELNLLGTTRNLAAVLLTAGLLIIALAIYIAFGRWPRKKIEAWKRRRHFTRMEEERRRELASRPGEGEKEVPQLPRSDSNPEEDKLVSP</sequence>
<dbReference type="Proteomes" id="UP000076871">
    <property type="component" value="Unassembled WGS sequence"/>
</dbReference>
<feature type="compositionally biased region" description="Basic and acidic residues" evidence="1">
    <location>
        <begin position="107"/>
        <end position="127"/>
    </location>
</feature>
<keyword evidence="4" id="KW-1185">Reference proteome</keyword>
<dbReference type="InParanoid" id="A0A165EEZ5"/>
<evidence type="ECO:0000313" key="4">
    <source>
        <dbReference type="Proteomes" id="UP000076871"/>
    </source>
</evidence>
<name>A0A165EEZ5_9APHY</name>
<proteinExistence type="predicted"/>
<protein>
    <submittedName>
        <fullName evidence="3">Uncharacterized protein</fullName>
    </submittedName>
</protein>
<reference evidence="3 4" key="1">
    <citation type="journal article" date="2016" name="Mol. Biol. Evol.">
        <title>Comparative Genomics of Early-Diverging Mushroom-Forming Fungi Provides Insights into the Origins of Lignocellulose Decay Capabilities.</title>
        <authorList>
            <person name="Nagy L.G."/>
            <person name="Riley R."/>
            <person name="Tritt A."/>
            <person name="Adam C."/>
            <person name="Daum C."/>
            <person name="Floudas D."/>
            <person name="Sun H."/>
            <person name="Yadav J.S."/>
            <person name="Pangilinan J."/>
            <person name="Larsson K.H."/>
            <person name="Matsuura K."/>
            <person name="Barry K."/>
            <person name="Labutti K."/>
            <person name="Kuo R."/>
            <person name="Ohm R.A."/>
            <person name="Bhattacharya S.S."/>
            <person name="Shirouzu T."/>
            <person name="Yoshinaga Y."/>
            <person name="Martin F.M."/>
            <person name="Grigoriev I.V."/>
            <person name="Hibbett D.S."/>
        </authorList>
    </citation>
    <scope>NUCLEOTIDE SEQUENCE [LARGE SCALE GENOMIC DNA]</scope>
    <source>
        <strain evidence="3 4">93-53</strain>
    </source>
</reference>
<dbReference type="RefSeq" id="XP_040764649.1">
    <property type="nucleotide sequence ID" value="XM_040912540.1"/>
</dbReference>
<keyword evidence="2" id="KW-0472">Membrane</keyword>
<evidence type="ECO:0000256" key="1">
    <source>
        <dbReference type="SAM" id="MobiDB-lite"/>
    </source>
</evidence>
<keyword evidence="2" id="KW-1133">Transmembrane helix</keyword>
<keyword evidence="2" id="KW-0812">Transmembrane</keyword>
<accession>A0A165EEZ5</accession>
<gene>
    <name evidence="3" type="ORF">LAESUDRAFT_759076</name>
</gene>
<evidence type="ECO:0000313" key="3">
    <source>
        <dbReference type="EMBL" id="KZT06909.1"/>
    </source>
</evidence>
<dbReference type="EMBL" id="KV427622">
    <property type="protein sequence ID" value="KZT06909.1"/>
    <property type="molecule type" value="Genomic_DNA"/>
</dbReference>
<feature type="transmembrane region" description="Helical" evidence="2">
    <location>
        <begin position="68"/>
        <end position="88"/>
    </location>
</feature>
<dbReference type="GeneID" id="63829568"/>
<evidence type="ECO:0000256" key="2">
    <source>
        <dbReference type="SAM" id="Phobius"/>
    </source>
</evidence>